<name>A0A067LKS8_JATCU</name>
<keyword evidence="3" id="KW-1185">Reference proteome</keyword>
<feature type="region of interest" description="Disordered" evidence="1">
    <location>
        <begin position="41"/>
        <end position="76"/>
    </location>
</feature>
<feature type="compositionally biased region" description="Low complexity" evidence="1">
    <location>
        <begin position="57"/>
        <end position="75"/>
    </location>
</feature>
<protein>
    <submittedName>
        <fullName evidence="2">Uncharacterized protein</fullName>
    </submittedName>
</protein>
<dbReference type="Proteomes" id="UP000027138">
    <property type="component" value="Unassembled WGS sequence"/>
</dbReference>
<gene>
    <name evidence="2" type="ORF">JCGZ_01449</name>
</gene>
<accession>A0A067LKS8</accession>
<proteinExistence type="predicted"/>
<sequence>MSKPESQKKKAIKKSYTSNIIIKKRTTKPKTIDYLSLDSQVRETKPQWSNKKRRSSKYTISIRKSTSSSSSTFSSNRLPCLSEIVIPDPIPDFDTIVWDEDFVFNFFDNVPEFDHL</sequence>
<reference evidence="2 3" key="1">
    <citation type="journal article" date="2014" name="PLoS ONE">
        <title>Global Analysis of Gene Expression Profiles in Physic Nut (Jatropha curcas L.) Seedlings Exposed to Salt Stress.</title>
        <authorList>
            <person name="Zhang L."/>
            <person name="Zhang C."/>
            <person name="Wu P."/>
            <person name="Chen Y."/>
            <person name="Li M."/>
            <person name="Jiang H."/>
            <person name="Wu G."/>
        </authorList>
    </citation>
    <scope>NUCLEOTIDE SEQUENCE [LARGE SCALE GENOMIC DNA]</scope>
    <source>
        <strain evidence="3">cv. GZQX0401</strain>
        <tissue evidence="2">Young leaves</tissue>
    </source>
</reference>
<dbReference type="AlphaFoldDB" id="A0A067LKS8"/>
<organism evidence="2 3">
    <name type="scientific">Jatropha curcas</name>
    <name type="common">Barbados nut</name>
    <dbReference type="NCBI Taxonomy" id="180498"/>
    <lineage>
        <taxon>Eukaryota</taxon>
        <taxon>Viridiplantae</taxon>
        <taxon>Streptophyta</taxon>
        <taxon>Embryophyta</taxon>
        <taxon>Tracheophyta</taxon>
        <taxon>Spermatophyta</taxon>
        <taxon>Magnoliopsida</taxon>
        <taxon>eudicotyledons</taxon>
        <taxon>Gunneridae</taxon>
        <taxon>Pentapetalae</taxon>
        <taxon>rosids</taxon>
        <taxon>fabids</taxon>
        <taxon>Malpighiales</taxon>
        <taxon>Euphorbiaceae</taxon>
        <taxon>Crotonoideae</taxon>
        <taxon>Jatropheae</taxon>
        <taxon>Jatropha</taxon>
    </lineage>
</organism>
<dbReference type="EMBL" id="KK914240">
    <property type="protein sequence ID" value="KDP44949.1"/>
    <property type="molecule type" value="Genomic_DNA"/>
</dbReference>
<evidence type="ECO:0000313" key="2">
    <source>
        <dbReference type="EMBL" id="KDP44949.1"/>
    </source>
</evidence>
<evidence type="ECO:0000256" key="1">
    <source>
        <dbReference type="SAM" id="MobiDB-lite"/>
    </source>
</evidence>
<evidence type="ECO:0000313" key="3">
    <source>
        <dbReference type="Proteomes" id="UP000027138"/>
    </source>
</evidence>